<proteinExistence type="predicted"/>
<dbReference type="AlphaFoldDB" id="A0A6C0H2A2"/>
<name>A0A6C0H2A2_9ZZZZ</name>
<feature type="transmembrane region" description="Helical" evidence="1">
    <location>
        <begin position="38"/>
        <end position="54"/>
    </location>
</feature>
<evidence type="ECO:0000313" key="2">
    <source>
        <dbReference type="EMBL" id="QHT74674.1"/>
    </source>
</evidence>
<feature type="transmembrane region" description="Helical" evidence="1">
    <location>
        <begin position="120"/>
        <end position="140"/>
    </location>
</feature>
<reference evidence="2" key="1">
    <citation type="journal article" date="2020" name="Nature">
        <title>Giant virus diversity and host interactions through global metagenomics.</title>
        <authorList>
            <person name="Schulz F."/>
            <person name="Roux S."/>
            <person name="Paez-Espino D."/>
            <person name="Jungbluth S."/>
            <person name="Walsh D.A."/>
            <person name="Denef V.J."/>
            <person name="McMahon K.D."/>
            <person name="Konstantinidis K.T."/>
            <person name="Eloe-Fadrosh E.A."/>
            <person name="Kyrpides N.C."/>
            <person name="Woyke T."/>
        </authorList>
    </citation>
    <scope>NUCLEOTIDE SEQUENCE</scope>
    <source>
        <strain evidence="2">GVMAG-M-3300023179-59</strain>
    </source>
</reference>
<protein>
    <recommendedName>
        <fullName evidence="3">UbiA prenyltransferase family protein</fullName>
    </recommendedName>
</protein>
<feature type="transmembrane region" description="Helical" evidence="1">
    <location>
        <begin position="152"/>
        <end position="171"/>
    </location>
</feature>
<keyword evidence="1" id="KW-0812">Transmembrane</keyword>
<feature type="transmembrane region" description="Helical" evidence="1">
    <location>
        <begin position="92"/>
        <end position="113"/>
    </location>
</feature>
<keyword evidence="1" id="KW-1133">Transmembrane helix</keyword>
<keyword evidence="1" id="KW-0472">Membrane</keyword>
<dbReference type="EMBL" id="MN739854">
    <property type="protein sequence ID" value="QHT74674.1"/>
    <property type="molecule type" value="Genomic_DNA"/>
</dbReference>
<feature type="transmembrane region" description="Helical" evidence="1">
    <location>
        <begin position="6"/>
        <end position="31"/>
    </location>
</feature>
<organism evidence="2">
    <name type="scientific">viral metagenome</name>
    <dbReference type="NCBI Taxonomy" id="1070528"/>
    <lineage>
        <taxon>unclassified sequences</taxon>
        <taxon>metagenomes</taxon>
        <taxon>organismal metagenomes</taxon>
    </lineage>
</organism>
<accession>A0A6C0H2A2</accession>
<sequence length="174" mass="20424">MLQNLGVGYIQAIGVSHVIFSIFMSFYGFFIAKNDYDFLYIFFTVVIVISWTYYNGECSLTYYVKNAEDDNYMAGQESTDMKDTYLLFGSKYISYIIITLLIFVHAMSEYIVLRRNEYPPYLYLSLPALHILYTMSLRIFESNLHENELFLLIQDAFKAFFIVILMLIVVLRSP</sequence>
<evidence type="ECO:0000256" key="1">
    <source>
        <dbReference type="SAM" id="Phobius"/>
    </source>
</evidence>
<evidence type="ECO:0008006" key="3">
    <source>
        <dbReference type="Google" id="ProtNLM"/>
    </source>
</evidence>